<evidence type="ECO:0000256" key="1">
    <source>
        <dbReference type="SAM" id="MobiDB-lite"/>
    </source>
</evidence>
<proteinExistence type="predicted"/>
<feature type="region of interest" description="Disordered" evidence="1">
    <location>
        <begin position="152"/>
        <end position="256"/>
    </location>
</feature>
<dbReference type="Pfam" id="PF09725">
    <property type="entry name" value="Fra10Ac1"/>
    <property type="match status" value="1"/>
</dbReference>
<accession>A0A8H5AXV3</accession>
<dbReference type="OrthoDB" id="197967at2759"/>
<dbReference type="PANTHER" id="PTHR11567:SF25">
    <property type="entry name" value="PROTEIN FRA10AC1"/>
    <property type="match status" value="1"/>
</dbReference>
<dbReference type="EMBL" id="JAACJJ010000056">
    <property type="protein sequence ID" value="KAF5312951.1"/>
    <property type="molecule type" value="Genomic_DNA"/>
</dbReference>
<feature type="compositionally biased region" description="Basic residues" evidence="1">
    <location>
        <begin position="225"/>
        <end position="244"/>
    </location>
</feature>
<name>A0A8H5AXV3_9AGAR</name>
<feature type="compositionally biased region" description="Basic and acidic residues" evidence="1">
    <location>
        <begin position="199"/>
        <end position="209"/>
    </location>
</feature>
<dbReference type="GO" id="GO:0016791">
    <property type="term" value="F:phosphatase activity"/>
    <property type="evidence" value="ECO:0007669"/>
    <property type="project" value="TreeGrafter"/>
</dbReference>
<gene>
    <name evidence="2" type="ORF">D9619_003710</name>
</gene>
<dbReference type="InterPro" id="IPR050645">
    <property type="entry name" value="Histidine_acid_phosphatase"/>
</dbReference>
<protein>
    <recommendedName>
        <fullName evidence="4">Protein FRA10AC1</fullName>
    </recommendedName>
</protein>
<evidence type="ECO:0008006" key="4">
    <source>
        <dbReference type="Google" id="ProtNLM"/>
    </source>
</evidence>
<evidence type="ECO:0000313" key="3">
    <source>
        <dbReference type="Proteomes" id="UP000567179"/>
    </source>
</evidence>
<evidence type="ECO:0000313" key="2">
    <source>
        <dbReference type="EMBL" id="KAF5312951.1"/>
    </source>
</evidence>
<reference evidence="2 3" key="1">
    <citation type="journal article" date="2020" name="ISME J.">
        <title>Uncovering the hidden diversity of litter-decomposition mechanisms in mushroom-forming fungi.</title>
        <authorList>
            <person name="Floudas D."/>
            <person name="Bentzer J."/>
            <person name="Ahren D."/>
            <person name="Johansson T."/>
            <person name="Persson P."/>
            <person name="Tunlid A."/>
        </authorList>
    </citation>
    <scope>NUCLEOTIDE SEQUENCE [LARGE SCALE GENOMIC DNA]</scope>
    <source>
        <strain evidence="2 3">CBS 101986</strain>
    </source>
</reference>
<sequence length="256" mass="29447">MSSYPGPYTNSSRAPAPKPVGITEFEILKASHKFLRNEDEKPGSWDEKLAEKYYSNLYREFAVCDLKHYKSGNFALRWRTEEEVLSGAGETTCGNTRCEHHFAPRFRDDDTPVVPLTTLELPFAYMEHGETKSALVKVVLCSTCVKKLMYKRTKEKSQATSATPRENDIGAEGSGSNDRDAQKDVDPEDAQRAKKKRVIEKWKDAESERKRHQSKKRSRDESKSRSRSRERKKEHRLSRKRSKSPHLIAERSKAPQ</sequence>
<feature type="compositionally biased region" description="Basic and acidic residues" evidence="1">
    <location>
        <begin position="177"/>
        <end position="192"/>
    </location>
</feature>
<organism evidence="2 3">
    <name type="scientific">Psilocybe cf. subviscida</name>
    <dbReference type="NCBI Taxonomy" id="2480587"/>
    <lineage>
        <taxon>Eukaryota</taxon>
        <taxon>Fungi</taxon>
        <taxon>Dikarya</taxon>
        <taxon>Basidiomycota</taxon>
        <taxon>Agaricomycotina</taxon>
        <taxon>Agaricomycetes</taxon>
        <taxon>Agaricomycetidae</taxon>
        <taxon>Agaricales</taxon>
        <taxon>Agaricineae</taxon>
        <taxon>Strophariaceae</taxon>
        <taxon>Psilocybe</taxon>
    </lineage>
</organism>
<dbReference type="InterPro" id="IPR019129">
    <property type="entry name" value="Folate-sensitive_fs_Fra10Ac1"/>
</dbReference>
<dbReference type="AlphaFoldDB" id="A0A8H5AXV3"/>
<dbReference type="PANTHER" id="PTHR11567">
    <property type="entry name" value="ACID PHOSPHATASE-RELATED"/>
    <property type="match status" value="1"/>
</dbReference>
<dbReference type="Proteomes" id="UP000567179">
    <property type="component" value="Unassembled WGS sequence"/>
</dbReference>
<keyword evidence="3" id="KW-1185">Reference proteome</keyword>
<comment type="caution">
    <text evidence="2">The sequence shown here is derived from an EMBL/GenBank/DDBJ whole genome shotgun (WGS) entry which is preliminary data.</text>
</comment>